<dbReference type="EMBL" id="RZNZ01000007">
    <property type="protein sequence ID" value="KAA8820823.1"/>
    <property type="molecule type" value="Genomic_DNA"/>
</dbReference>
<proteinExistence type="predicted"/>
<feature type="transmembrane region" description="Helical" evidence="6">
    <location>
        <begin position="344"/>
        <end position="369"/>
    </location>
</feature>
<keyword evidence="11" id="KW-1185">Reference proteome</keyword>
<dbReference type="RefSeq" id="WP_150355019.1">
    <property type="nucleotide sequence ID" value="NZ_RZNZ01000007.1"/>
</dbReference>
<keyword evidence="2" id="KW-1003">Cell membrane</keyword>
<dbReference type="GO" id="GO:0022857">
    <property type="term" value="F:transmembrane transporter activity"/>
    <property type="evidence" value="ECO:0007669"/>
    <property type="project" value="TreeGrafter"/>
</dbReference>
<evidence type="ECO:0000313" key="11">
    <source>
        <dbReference type="Proteomes" id="UP000374630"/>
    </source>
</evidence>
<dbReference type="AlphaFoldDB" id="A0A5J5DWM2"/>
<name>A0A5J5DWM2_9BIFI</name>
<accession>A0A5J5DWM2</accession>
<keyword evidence="4 6" id="KW-1133">Transmembrane helix</keyword>
<dbReference type="OrthoDB" id="3227934at2"/>
<evidence type="ECO:0000256" key="3">
    <source>
        <dbReference type="ARBA" id="ARBA00022692"/>
    </source>
</evidence>
<dbReference type="InterPro" id="IPR050250">
    <property type="entry name" value="Macrolide_Exporter_MacB"/>
</dbReference>
<dbReference type="PANTHER" id="PTHR30572">
    <property type="entry name" value="MEMBRANE COMPONENT OF TRANSPORTER-RELATED"/>
    <property type="match status" value="1"/>
</dbReference>
<reference evidence="10 11" key="1">
    <citation type="journal article" date="2019" name="Syst. Appl. Microbiol.">
        <title>Characterization of Bifidobacterium species in feaces of the Egyptian fruit bat: Description of B. vespertilionis sp. nov. and B. rousetti sp. nov.</title>
        <authorList>
            <person name="Modesto M."/>
            <person name="Satti M."/>
            <person name="Watanabe K."/>
            <person name="Puglisi E."/>
            <person name="Morelli L."/>
            <person name="Huang C.-H."/>
            <person name="Liou J.-S."/>
            <person name="Miyashita M."/>
            <person name="Tamura T."/>
            <person name="Saito S."/>
            <person name="Mori K."/>
            <person name="Huang L."/>
            <person name="Sciavilla P."/>
            <person name="Sandri C."/>
            <person name="Spiezio C."/>
            <person name="Vitali F."/>
            <person name="Cavalieri D."/>
            <person name="Perpetuini G."/>
            <person name="Tofalo R."/>
            <person name="Bonetti A."/>
            <person name="Arita M."/>
            <person name="Mattarelli P."/>
        </authorList>
    </citation>
    <scope>NUCLEOTIDE SEQUENCE [LARGE SCALE GENOMIC DNA]</scope>
    <source>
        <strain evidence="8 11">RST16</strain>
        <strain evidence="9 10">RST8</strain>
    </source>
</reference>
<evidence type="ECO:0000256" key="6">
    <source>
        <dbReference type="SAM" id="Phobius"/>
    </source>
</evidence>
<evidence type="ECO:0000256" key="4">
    <source>
        <dbReference type="ARBA" id="ARBA00022989"/>
    </source>
</evidence>
<dbReference type="Pfam" id="PF02687">
    <property type="entry name" value="FtsX"/>
    <property type="match status" value="1"/>
</dbReference>
<dbReference type="Proteomes" id="UP000374630">
    <property type="component" value="Unassembled WGS sequence"/>
</dbReference>
<evidence type="ECO:0000259" key="7">
    <source>
        <dbReference type="Pfam" id="PF02687"/>
    </source>
</evidence>
<organism evidence="9 10">
    <name type="scientific">Bifidobacterium vespertilionis</name>
    <dbReference type="NCBI Taxonomy" id="2562524"/>
    <lineage>
        <taxon>Bacteria</taxon>
        <taxon>Bacillati</taxon>
        <taxon>Actinomycetota</taxon>
        <taxon>Actinomycetes</taxon>
        <taxon>Bifidobacteriales</taxon>
        <taxon>Bifidobacteriaceae</taxon>
        <taxon>Bifidobacterium</taxon>
    </lineage>
</organism>
<dbReference type="PANTHER" id="PTHR30572:SF9">
    <property type="entry name" value="ABC TRANSPORTER PERMEASE PROTEIN"/>
    <property type="match status" value="1"/>
</dbReference>
<dbReference type="EMBL" id="RZOA01000032">
    <property type="protein sequence ID" value="KAA8821224.1"/>
    <property type="molecule type" value="Genomic_DNA"/>
</dbReference>
<dbReference type="GO" id="GO:0005886">
    <property type="term" value="C:plasma membrane"/>
    <property type="evidence" value="ECO:0007669"/>
    <property type="project" value="UniProtKB-SubCell"/>
</dbReference>
<evidence type="ECO:0000313" key="10">
    <source>
        <dbReference type="Proteomes" id="UP000345527"/>
    </source>
</evidence>
<evidence type="ECO:0000313" key="8">
    <source>
        <dbReference type="EMBL" id="KAA8820823.1"/>
    </source>
</evidence>
<evidence type="ECO:0000256" key="5">
    <source>
        <dbReference type="ARBA" id="ARBA00023136"/>
    </source>
</evidence>
<keyword evidence="3 6" id="KW-0812">Transmembrane</keyword>
<dbReference type="Proteomes" id="UP000345527">
    <property type="component" value="Unassembled WGS sequence"/>
</dbReference>
<comment type="subcellular location">
    <subcellularLocation>
        <location evidence="1">Cell membrane</location>
        <topology evidence="1">Multi-pass membrane protein</topology>
    </subcellularLocation>
</comment>
<feature type="domain" description="ABC3 transporter permease C-terminal" evidence="7">
    <location>
        <begin position="305"/>
        <end position="411"/>
    </location>
</feature>
<sequence>MFVLKNAWTAMGHHKTRTILVFLLATAVSAGSLFALSARYSYESAIGPIYQSLSPDARISVDRQKIMASKGETDETKIDWNQYNISWTTWSKYAEALSGASIDFTPRYDETAVVPAADGQIQPVDGKNFTVTGFYDADSSQNGPLGGYTITDGADLTYDQNETATAIIPKALADKNGTKVGDTINLALPSDTSKTFPLKVVGFYENKTSGVTPATGNDINAGNAIYVSYYSFSAAALSPEDENSTANALNVTFMLGTLAQYDQFQTLVKQAGLGDDYVISSPKVEAYTTGIQPLKDLGVKLTPALTVLWSVGGVIAVLLVAWTLSRRSEEIGYDIAVGVGRGTIGWQFGLELLLPGLLGALVGFLGAGFGTAPIIAKLTTQVHGTPLPAQIWPCVWGALATMAVVLVICWIRTACYRTTTLFAARGPVAVAGVDDNTTAQKEA</sequence>
<feature type="transmembrane region" description="Helical" evidence="6">
    <location>
        <begin position="301"/>
        <end position="324"/>
    </location>
</feature>
<evidence type="ECO:0000256" key="2">
    <source>
        <dbReference type="ARBA" id="ARBA00022475"/>
    </source>
</evidence>
<gene>
    <name evidence="9" type="ORF">EM848_11225</name>
    <name evidence="8" type="ORF">EMO90_06550</name>
</gene>
<protein>
    <submittedName>
        <fullName evidence="9">ABC transporter permease</fullName>
    </submittedName>
</protein>
<dbReference type="InterPro" id="IPR003838">
    <property type="entry name" value="ABC3_permease_C"/>
</dbReference>
<evidence type="ECO:0000313" key="9">
    <source>
        <dbReference type="EMBL" id="KAA8821224.1"/>
    </source>
</evidence>
<keyword evidence="5 6" id="KW-0472">Membrane</keyword>
<evidence type="ECO:0000256" key="1">
    <source>
        <dbReference type="ARBA" id="ARBA00004651"/>
    </source>
</evidence>
<feature type="transmembrane region" description="Helical" evidence="6">
    <location>
        <begin position="389"/>
        <end position="411"/>
    </location>
</feature>
<comment type="caution">
    <text evidence="9">The sequence shown here is derived from an EMBL/GenBank/DDBJ whole genome shotgun (WGS) entry which is preliminary data.</text>
</comment>